<keyword evidence="2" id="KW-0238">DNA-binding</keyword>
<name>A0A5N6A8S5_9ACTN</name>
<evidence type="ECO:0000259" key="4">
    <source>
        <dbReference type="PROSITE" id="PS50949"/>
    </source>
</evidence>
<dbReference type="Proteomes" id="UP000314251">
    <property type="component" value="Unassembled WGS sequence"/>
</dbReference>
<comment type="caution">
    <text evidence="5">The sequence shown here is derived from an EMBL/GenBank/DDBJ whole genome shotgun (WGS) entry which is preliminary data.</text>
</comment>
<dbReference type="InterPro" id="IPR011711">
    <property type="entry name" value="GntR_C"/>
</dbReference>
<gene>
    <name evidence="5" type="ORF">FH607_015430</name>
</gene>
<dbReference type="PRINTS" id="PR00035">
    <property type="entry name" value="HTHGNTR"/>
</dbReference>
<dbReference type="PANTHER" id="PTHR43537">
    <property type="entry name" value="TRANSCRIPTIONAL REGULATOR, GNTR FAMILY"/>
    <property type="match status" value="1"/>
</dbReference>
<dbReference type="Gene3D" id="1.10.10.10">
    <property type="entry name" value="Winged helix-like DNA-binding domain superfamily/Winged helix DNA-binding domain"/>
    <property type="match status" value="1"/>
</dbReference>
<dbReference type="SUPFAM" id="SSF48008">
    <property type="entry name" value="GntR ligand-binding domain-like"/>
    <property type="match status" value="1"/>
</dbReference>
<dbReference type="PROSITE" id="PS50949">
    <property type="entry name" value="HTH_GNTR"/>
    <property type="match status" value="1"/>
</dbReference>
<dbReference type="RefSeq" id="WP_139668837.1">
    <property type="nucleotide sequence ID" value="NZ_VDLY02000009.1"/>
</dbReference>
<sequence length="255" mass="28437">MNPPRPTDAERPVRTITRAELARHLETLIFSGEAAPGTKLPSERRLSEEHGVSRPAVREVLRGLEERGLIEVQAGRGAFVRQLTEAADLGPIDTIYRRRRPTPRDVIEARLMLEQRTVRSAAEKATPEDLALIREALTRFERADDLLARARADVDFHSAVAAAAHNPVIETMFASIRTMCFELMMRSLADPTVHRKGVPYHREIVDAISAGDAAGAERAIAAHLQVALDHYGADLDRPLDLVAQREMHRLMANER</sequence>
<dbReference type="OrthoDB" id="4535513at2"/>
<evidence type="ECO:0000313" key="5">
    <source>
        <dbReference type="EMBL" id="KAB8164632.1"/>
    </source>
</evidence>
<dbReference type="GO" id="GO:0003677">
    <property type="term" value="F:DNA binding"/>
    <property type="evidence" value="ECO:0007669"/>
    <property type="project" value="UniProtKB-KW"/>
</dbReference>
<dbReference type="Pfam" id="PF00392">
    <property type="entry name" value="GntR"/>
    <property type="match status" value="1"/>
</dbReference>
<dbReference type="InterPro" id="IPR000524">
    <property type="entry name" value="Tscrpt_reg_HTH_GntR"/>
</dbReference>
<dbReference type="SUPFAM" id="SSF46785">
    <property type="entry name" value="Winged helix' DNA-binding domain"/>
    <property type="match status" value="1"/>
</dbReference>
<dbReference type="InterPro" id="IPR036388">
    <property type="entry name" value="WH-like_DNA-bd_sf"/>
</dbReference>
<accession>A0A5N6A8S5</accession>
<dbReference type="InterPro" id="IPR036390">
    <property type="entry name" value="WH_DNA-bd_sf"/>
</dbReference>
<evidence type="ECO:0000313" key="6">
    <source>
        <dbReference type="Proteomes" id="UP000314251"/>
    </source>
</evidence>
<protein>
    <submittedName>
        <fullName evidence="5">FCD domain-containing protein</fullName>
    </submittedName>
</protein>
<dbReference type="Gene3D" id="1.20.120.530">
    <property type="entry name" value="GntR ligand-binding domain-like"/>
    <property type="match status" value="1"/>
</dbReference>
<dbReference type="SMART" id="SM00895">
    <property type="entry name" value="FCD"/>
    <property type="match status" value="1"/>
</dbReference>
<dbReference type="AlphaFoldDB" id="A0A5N6A8S5"/>
<dbReference type="PANTHER" id="PTHR43537:SF24">
    <property type="entry name" value="GLUCONATE OPERON TRANSCRIPTIONAL REPRESSOR"/>
    <property type="match status" value="1"/>
</dbReference>
<keyword evidence="1" id="KW-0805">Transcription regulation</keyword>
<keyword evidence="6" id="KW-1185">Reference proteome</keyword>
<keyword evidence="3" id="KW-0804">Transcription</keyword>
<evidence type="ECO:0000256" key="2">
    <source>
        <dbReference type="ARBA" id="ARBA00023125"/>
    </source>
</evidence>
<dbReference type="EMBL" id="VDLY02000009">
    <property type="protein sequence ID" value="KAB8164632.1"/>
    <property type="molecule type" value="Genomic_DNA"/>
</dbReference>
<reference evidence="5" key="1">
    <citation type="submission" date="2019-10" db="EMBL/GenBank/DDBJ databases">
        <title>Nonomuraea sp. nov., isolated from Phyllanthus amarus.</title>
        <authorList>
            <person name="Klykleung N."/>
            <person name="Tanasupawat S."/>
        </authorList>
    </citation>
    <scope>NUCLEOTIDE SEQUENCE [LARGE SCALE GENOMIC DNA]</scope>
    <source>
        <strain evidence="5">3MP-10</strain>
    </source>
</reference>
<feature type="domain" description="HTH gntR-type" evidence="4">
    <location>
        <begin position="15"/>
        <end position="83"/>
    </location>
</feature>
<dbReference type="Pfam" id="PF07729">
    <property type="entry name" value="FCD"/>
    <property type="match status" value="1"/>
</dbReference>
<proteinExistence type="predicted"/>
<dbReference type="GO" id="GO:0003700">
    <property type="term" value="F:DNA-binding transcription factor activity"/>
    <property type="evidence" value="ECO:0007669"/>
    <property type="project" value="InterPro"/>
</dbReference>
<dbReference type="CDD" id="cd07377">
    <property type="entry name" value="WHTH_GntR"/>
    <property type="match status" value="1"/>
</dbReference>
<evidence type="ECO:0000256" key="1">
    <source>
        <dbReference type="ARBA" id="ARBA00023015"/>
    </source>
</evidence>
<dbReference type="InterPro" id="IPR008920">
    <property type="entry name" value="TF_FadR/GntR_C"/>
</dbReference>
<dbReference type="SMART" id="SM00345">
    <property type="entry name" value="HTH_GNTR"/>
    <property type="match status" value="1"/>
</dbReference>
<evidence type="ECO:0000256" key="3">
    <source>
        <dbReference type="ARBA" id="ARBA00023163"/>
    </source>
</evidence>
<organism evidence="5 6">
    <name type="scientific">Streptomyces mimosae</name>
    <dbReference type="NCBI Taxonomy" id="2586635"/>
    <lineage>
        <taxon>Bacteria</taxon>
        <taxon>Bacillati</taxon>
        <taxon>Actinomycetota</taxon>
        <taxon>Actinomycetes</taxon>
        <taxon>Kitasatosporales</taxon>
        <taxon>Streptomycetaceae</taxon>
        <taxon>Streptomyces</taxon>
    </lineage>
</organism>